<feature type="compositionally biased region" description="Polar residues" evidence="1">
    <location>
        <begin position="200"/>
        <end position="211"/>
    </location>
</feature>
<organism evidence="2 3">
    <name type="scientific">Westerdykella ornata</name>
    <dbReference type="NCBI Taxonomy" id="318751"/>
    <lineage>
        <taxon>Eukaryota</taxon>
        <taxon>Fungi</taxon>
        <taxon>Dikarya</taxon>
        <taxon>Ascomycota</taxon>
        <taxon>Pezizomycotina</taxon>
        <taxon>Dothideomycetes</taxon>
        <taxon>Pleosporomycetidae</taxon>
        <taxon>Pleosporales</taxon>
        <taxon>Sporormiaceae</taxon>
        <taxon>Westerdykella</taxon>
    </lineage>
</organism>
<feature type="compositionally biased region" description="Low complexity" evidence="1">
    <location>
        <begin position="73"/>
        <end position="97"/>
    </location>
</feature>
<accession>A0A6A6J5W3</accession>
<dbReference type="GeneID" id="54552519"/>
<feature type="compositionally biased region" description="Basic and acidic residues" evidence="1">
    <location>
        <begin position="262"/>
        <end position="276"/>
    </location>
</feature>
<dbReference type="RefSeq" id="XP_033649321.1">
    <property type="nucleotide sequence ID" value="XM_033799344.1"/>
</dbReference>
<proteinExistence type="predicted"/>
<feature type="compositionally biased region" description="Low complexity" evidence="1">
    <location>
        <begin position="14"/>
        <end position="27"/>
    </location>
</feature>
<feature type="compositionally biased region" description="Low complexity" evidence="1">
    <location>
        <begin position="35"/>
        <end position="62"/>
    </location>
</feature>
<dbReference type="OrthoDB" id="5401654at2759"/>
<evidence type="ECO:0000313" key="2">
    <source>
        <dbReference type="EMBL" id="KAF2271782.1"/>
    </source>
</evidence>
<protein>
    <submittedName>
        <fullName evidence="2">Uncharacterized protein</fullName>
    </submittedName>
</protein>
<dbReference type="AlphaFoldDB" id="A0A6A6J5W3"/>
<feature type="region of interest" description="Disordered" evidence="1">
    <location>
        <begin position="262"/>
        <end position="314"/>
    </location>
</feature>
<dbReference type="EMBL" id="ML986532">
    <property type="protein sequence ID" value="KAF2271782.1"/>
    <property type="molecule type" value="Genomic_DNA"/>
</dbReference>
<keyword evidence="3" id="KW-1185">Reference proteome</keyword>
<evidence type="ECO:0000256" key="1">
    <source>
        <dbReference type="SAM" id="MobiDB-lite"/>
    </source>
</evidence>
<name>A0A6A6J5W3_WESOR</name>
<feature type="region of interest" description="Disordered" evidence="1">
    <location>
        <begin position="1"/>
        <end position="105"/>
    </location>
</feature>
<reference evidence="2" key="1">
    <citation type="journal article" date="2020" name="Stud. Mycol.">
        <title>101 Dothideomycetes genomes: a test case for predicting lifestyles and emergence of pathogens.</title>
        <authorList>
            <person name="Haridas S."/>
            <person name="Albert R."/>
            <person name="Binder M."/>
            <person name="Bloem J."/>
            <person name="Labutti K."/>
            <person name="Salamov A."/>
            <person name="Andreopoulos B."/>
            <person name="Baker S."/>
            <person name="Barry K."/>
            <person name="Bills G."/>
            <person name="Bluhm B."/>
            <person name="Cannon C."/>
            <person name="Castanera R."/>
            <person name="Culley D."/>
            <person name="Daum C."/>
            <person name="Ezra D."/>
            <person name="Gonzalez J."/>
            <person name="Henrissat B."/>
            <person name="Kuo A."/>
            <person name="Liang C."/>
            <person name="Lipzen A."/>
            <person name="Lutzoni F."/>
            <person name="Magnuson J."/>
            <person name="Mondo S."/>
            <person name="Nolan M."/>
            <person name="Ohm R."/>
            <person name="Pangilinan J."/>
            <person name="Park H.-J."/>
            <person name="Ramirez L."/>
            <person name="Alfaro M."/>
            <person name="Sun H."/>
            <person name="Tritt A."/>
            <person name="Yoshinaga Y."/>
            <person name="Zwiers L.-H."/>
            <person name="Turgeon B."/>
            <person name="Goodwin S."/>
            <person name="Spatafora J."/>
            <person name="Crous P."/>
            <person name="Grigoriev I."/>
        </authorList>
    </citation>
    <scope>NUCLEOTIDE SEQUENCE</scope>
    <source>
        <strain evidence="2">CBS 379.55</strain>
    </source>
</reference>
<dbReference type="PANTHER" id="PTHR39610">
    <property type="entry name" value="BZIP DOMAIN-CONTAINING PROTEIN-RELATED"/>
    <property type="match status" value="1"/>
</dbReference>
<sequence>MASDDTAEPDQRSQPQTTTPAGAITPTAAPPPAVPAASTITSPPTSTSRQPSRTSSRRTSQIYPMSPPPLPLASPAALAHGSPSPHASSTTTTHAFPPLSPSLMGHSTLAQGTGYPGEPLRHPRPLTAAELHLQLEKEQEAVVNRLTRELTALRAHSASVASTASSTSLLNDASLLDHTHPAPPHTTRRHRGSSSSRSGVLQTPQTGTVGNHVSGRSAGGSVVSTPRYEEVAFFKQELEEARRENEGLKKRIRELEGLLREKRDRGREREREREEGSVEGVETSTLAAERMGSGHGDGETEGGDADGVGAEGLR</sequence>
<feature type="compositionally biased region" description="Low complexity" evidence="1">
    <location>
        <begin position="213"/>
        <end position="222"/>
    </location>
</feature>
<evidence type="ECO:0000313" key="3">
    <source>
        <dbReference type="Proteomes" id="UP000800097"/>
    </source>
</evidence>
<dbReference type="PANTHER" id="PTHR39610:SF1">
    <property type="match status" value="1"/>
</dbReference>
<gene>
    <name evidence="2" type="ORF">EI97DRAFT_437473</name>
</gene>
<feature type="region of interest" description="Disordered" evidence="1">
    <location>
        <begin position="174"/>
        <end position="222"/>
    </location>
</feature>
<feature type="compositionally biased region" description="Gly residues" evidence="1">
    <location>
        <begin position="305"/>
        <end position="314"/>
    </location>
</feature>
<dbReference type="Proteomes" id="UP000800097">
    <property type="component" value="Unassembled WGS sequence"/>
</dbReference>